<organism evidence="8 9">
    <name type="scientific">Acetobacterium woodii (strain ATCC 29683 / DSM 1030 / JCM 2381 / KCTC 1655 / WB1)</name>
    <dbReference type="NCBI Taxonomy" id="931626"/>
    <lineage>
        <taxon>Bacteria</taxon>
        <taxon>Bacillati</taxon>
        <taxon>Bacillota</taxon>
        <taxon>Clostridia</taxon>
        <taxon>Eubacteriales</taxon>
        <taxon>Eubacteriaceae</taxon>
        <taxon>Acetobacterium</taxon>
    </lineage>
</organism>
<evidence type="ECO:0000259" key="6">
    <source>
        <dbReference type="Pfam" id="PF21981"/>
    </source>
</evidence>
<evidence type="ECO:0000256" key="3">
    <source>
        <dbReference type="ARBA" id="ARBA00018111"/>
    </source>
</evidence>
<dbReference type="Pfam" id="PF21982">
    <property type="entry name" value="RecX_HTH1"/>
    <property type="match status" value="1"/>
</dbReference>
<dbReference type="STRING" id="931626.Awo_c26380"/>
<dbReference type="OrthoDB" id="9804967at2"/>
<dbReference type="KEGG" id="awo:Awo_c26380"/>
<dbReference type="Gene3D" id="1.10.10.10">
    <property type="entry name" value="Winged helix-like DNA-binding domain superfamily/Winged helix DNA-binding domain"/>
    <property type="match status" value="4"/>
</dbReference>
<name>H6LEV1_ACEWD</name>
<sequence>MAKITSEKAMDLAVKYLAFKARTVSEMNGYLKKKEIDHEIIVEVLKRLKEYRYIDDKVYLKNYVENNRNLTYYGSKRMIQDLKKRGISEELLLTLEDLFPLAEEYRCGQLVAQKSLRSLAGKTTFQKRQKLYDKLGRMGYPSEMVRDLIRTEITEEEEPLELSAEQIAANENKLREKLNRDYHKYMKTLGNKGISGKELLFRVKKSLMGRGYPYEMINEKLAELRNPDE</sequence>
<evidence type="ECO:0000313" key="9">
    <source>
        <dbReference type="Proteomes" id="UP000007177"/>
    </source>
</evidence>
<protein>
    <recommendedName>
        <fullName evidence="3 5">Regulatory protein RecX</fullName>
    </recommendedName>
</protein>
<keyword evidence="9" id="KW-1185">Reference proteome</keyword>
<evidence type="ECO:0000259" key="7">
    <source>
        <dbReference type="Pfam" id="PF21982"/>
    </source>
</evidence>
<dbReference type="InterPro" id="IPR053926">
    <property type="entry name" value="RecX_HTH_1st"/>
</dbReference>
<reference evidence="8 9" key="2">
    <citation type="journal article" date="2012" name="PLoS ONE">
        <title>An ancient pathway combining carbon dioxide fixation with the generation and utilization of a sodium ion gradient for ATP synthesis.</title>
        <authorList>
            <person name="Poehlein A."/>
            <person name="Schmidt S."/>
            <person name="Kaster A.K."/>
            <person name="Goenrich M."/>
            <person name="Vollmers J."/>
            <person name="Thurmer A."/>
            <person name="Bertsch J."/>
            <person name="Schuchmann K."/>
            <person name="Voigt B."/>
            <person name="Hecker M."/>
            <person name="Daniel R."/>
            <person name="Thauer R.K."/>
            <person name="Gottschalk G."/>
            <person name="Muller V."/>
        </authorList>
    </citation>
    <scope>NUCLEOTIDE SEQUENCE [LARGE SCALE GENOMIC DNA]</scope>
    <source>
        <strain evidence="9">ATCC 29683 / DSM 1030 / JCM 2381 / KCTC 1655 / WB1</strain>
    </source>
</reference>
<evidence type="ECO:0000256" key="5">
    <source>
        <dbReference type="HAMAP-Rule" id="MF_01114"/>
    </source>
</evidence>
<dbReference type="PANTHER" id="PTHR33602">
    <property type="entry name" value="REGULATORY PROTEIN RECX FAMILY PROTEIN"/>
    <property type="match status" value="1"/>
</dbReference>
<dbReference type="GO" id="GO:0005737">
    <property type="term" value="C:cytoplasm"/>
    <property type="evidence" value="ECO:0007669"/>
    <property type="project" value="UniProtKB-SubCell"/>
</dbReference>
<proteinExistence type="inferred from homology"/>
<accession>H6LEV1</accession>
<reference evidence="9" key="1">
    <citation type="submission" date="2011-07" db="EMBL/GenBank/DDBJ databases">
        <title>Complete genome sequence of Acetobacterium woodii.</title>
        <authorList>
            <person name="Poehlein A."/>
            <person name="Schmidt S."/>
            <person name="Kaster A.-K."/>
            <person name="Goenrich M."/>
            <person name="Vollmers J."/>
            <person name="Thuermer A."/>
            <person name="Gottschalk G."/>
            <person name="Thauer R.K."/>
            <person name="Daniel R."/>
            <person name="Mueller V."/>
        </authorList>
    </citation>
    <scope>NUCLEOTIDE SEQUENCE [LARGE SCALE GENOMIC DNA]</scope>
    <source>
        <strain evidence="9">ATCC 29683 / DSM 1030 / JCM 2381 / KCTC 1655 / WB1</strain>
    </source>
</reference>
<comment type="subcellular location">
    <subcellularLocation>
        <location evidence="1 5">Cytoplasm</location>
    </subcellularLocation>
</comment>
<dbReference type="HAMAP" id="MF_01114">
    <property type="entry name" value="RecX"/>
    <property type="match status" value="1"/>
</dbReference>
<feature type="domain" description="RecX first three-helical" evidence="7">
    <location>
        <begin position="9"/>
        <end position="48"/>
    </location>
</feature>
<dbReference type="RefSeq" id="WP_014356994.1">
    <property type="nucleotide sequence ID" value="NC_016894.1"/>
</dbReference>
<dbReference type="AlphaFoldDB" id="H6LEV1"/>
<dbReference type="InterPro" id="IPR036388">
    <property type="entry name" value="WH-like_DNA-bd_sf"/>
</dbReference>
<dbReference type="eggNOG" id="COG2137">
    <property type="taxonomic scope" value="Bacteria"/>
</dbReference>
<gene>
    <name evidence="5 8" type="primary">recX</name>
    <name evidence="8" type="ordered locus">Awo_c26380</name>
</gene>
<comment type="similarity">
    <text evidence="2 5">Belongs to the RecX family.</text>
</comment>
<dbReference type="PANTHER" id="PTHR33602:SF1">
    <property type="entry name" value="REGULATORY PROTEIN RECX FAMILY PROTEIN"/>
    <property type="match status" value="1"/>
</dbReference>
<evidence type="ECO:0000313" key="8">
    <source>
        <dbReference type="EMBL" id="AFA49394.1"/>
    </source>
</evidence>
<evidence type="ECO:0000256" key="2">
    <source>
        <dbReference type="ARBA" id="ARBA00009695"/>
    </source>
</evidence>
<dbReference type="GO" id="GO:0006282">
    <property type="term" value="P:regulation of DNA repair"/>
    <property type="evidence" value="ECO:0007669"/>
    <property type="project" value="UniProtKB-UniRule"/>
</dbReference>
<dbReference type="EMBL" id="CP002987">
    <property type="protein sequence ID" value="AFA49394.1"/>
    <property type="molecule type" value="Genomic_DNA"/>
</dbReference>
<comment type="function">
    <text evidence="5">Modulates RecA activity.</text>
</comment>
<evidence type="ECO:0000256" key="1">
    <source>
        <dbReference type="ARBA" id="ARBA00004496"/>
    </source>
</evidence>
<dbReference type="InterPro" id="IPR053925">
    <property type="entry name" value="RecX_HTH_3rd"/>
</dbReference>
<evidence type="ECO:0000256" key="4">
    <source>
        <dbReference type="ARBA" id="ARBA00022490"/>
    </source>
</evidence>
<dbReference type="InterPro" id="IPR003783">
    <property type="entry name" value="Regulatory_RecX"/>
</dbReference>
<dbReference type="Pfam" id="PF21981">
    <property type="entry name" value="RecX_HTH3"/>
    <property type="match status" value="1"/>
</dbReference>
<dbReference type="Proteomes" id="UP000007177">
    <property type="component" value="Chromosome"/>
</dbReference>
<feature type="domain" description="RecX third three-helical" evidence="6">
    <location>
        <begin position="109"/>
        <end position="148"/>
    </location>
</feature>
<dbReference type="HOGENOM" id="CLU_066607_4_0_9"/>
<keyword evidence="4 5" id="KW-0963">Cytoplasm</keyword>